<evidence type="ECO:0000256" key="2">
    <source>
        <dbReference type="ARBA" id="ARBA00023125"/>
    </source>
</evidence>
<dbReference type="Pfam" id="PF00440">
    <property type="entry name" value="TetR_N"/>
    <property type="match status" value="1"/>
</dbReference>
<protein>
    <recommendedName>
        <fullName evidence="6">HTH tetR-type domain-containing protein</fullName>
    </recommendedName>
</protein>
<dbReference type="AlphaFoldDB" id="A0A5M3WFZ7"/>
<dbReference type="PROSITE" id="PS50977">
    <property type="entry name" value="HTH_TETR_2"/>
    <property type="match status" value="1"/>
</dbReference>
<sequence length="235" mass="25469">MTEQANGSRRRRPAKPADTDRLLTEISAAGPPAQGAEGLLPPRAKAAGTLRRIQEEAVRQFAARGYHAVSVRDLASGVGIHPSSIYSHVPAKADLLAELLRLGHAEHRDRLRQALLECGADPGDQIAALTRAHVRMHAEYPLLARVSNRELGALEGAARDEITGIRLESERLFMDVINRGQQLGDFSAEVDPLIGVAAIGAMGIRVAEWWNPELGITIDELAAQYASLARNMLRT</sequence>
<feature type="DNA-binding region" description="H-T-H motif" evidence="4">
    <location>
        <begin position="70"/>
        <end position="89"/>
    </location>
</feature>
<dbReference type="Pfam" id="PF17932">
    <property type="entry name" value="TetR_C_24"/>
    <property type="match status" value="1"/>
</dbReference>
<name>A0A5M3WFZ7_9ACTN</name>
<dbReference type="InterPro" id="IPR001647">
    <property type="entry name" value="HTH_TetR"/>
</dbReference>
<evidence type="ECO:0000256" key="3">
    <source>
        <dbReference type="ARBA" id="ARBA00023163"/>
    </source>
</evidence>
<comment type="caution">
    <text evidence="7">The sequence shown here is derived from an EMBL/GenBank/DDBJ whole genome shotgun (WGS) entry which is preliminary data.</text>
</comment>
<proteinExistence type="predicted"/>
<accession>A0A5M3WFZ7</accession>
<feature type="region of interest" description="Disordered" evidence="5">
    <location>
        <begin position="1"/>
        <end position="41"/>
    </location>
</feature>
<evidence type="ECO:0000313" key="8">
    <source>
        <dbReference type="Proteomes" id="UP000331127"/>
    </source>
</evidence>
<dbReference type="EMBL" id="BLAE01000008">
    <property type="protein sequence ID" value="GES08035.1"/>
    <property type="molecule type" value="Genomic_DNA"/>
</dbReference>
<dbReference type="GO" id="GO:0003700">
    <property type="term" value="F:DNA-binding transcription factor activity"/>
    <property type="evidence" value="ECO:0007669"/>
    <property type="project" value="TreeGrafter"/>
</dbReference>
<keyword evidence="8" id="KW-1185">Reference proteome</keyword>
<keyword evidence="1" id="KW-0805">Transcription regulation</keyword>
<feature type="domain" description="HTH tetR-type" evidence="6">
    <location>
        <begin position="47"/>
        <end position="107"/>
    </location>
</feature>
<reference evidence="7 8" key="1">
    <citation type="submission" date="2019-10" db="EMBL/GenBank/DDBJ databases">
        <title>Whole genome shotgun sequence of Acrocarpospora macrocephala NBRC 16266.</title>
        <authorList>
            <person name="Ichikawa N."/>
            <person name="Kimura A."/>
            <person name="Kitahashi Y."/>
            <person name="Komaki H."/>
            <person name="Oguchi A."/>
        </authorList>
    </citation>
    <scope>NUCLEOTIDE SEQUENCE [LARGE SCALE GENOMIC DNA]</scope>
    <source>
        <strain evidence="7 8">NBRC 16266</strain>
    </source>
</reference>
<evidence type="ECO:0000256" key="1">
    <source>
        <dbReference type="ARBA" id="ARBA00023015"/>
    </source>
</evidence>
<evidence type="ECO:0000313" key="7">
    <source>
        <dbReference type="EMBL" id="GES08035.1"/>
    </source>
</evidence>
<dbReference type="InterPro" id="IPR041490">
    <property type="entry name" value="KstR2_TetR_C"/>
</dbReference>
<dbReference type="InterPro" id="IPR050109">
    <property type="entry name" value="HTH-type_TetR-like_transc_reg"/>
</dbReference>
<evidence type="ECO:0000256" key="5">
    <source>
        <dbReference type="SAM" id="MobiDB-lite"/>
    </source>
</evidence>
<dbReference type="Proteomes" id="UP000331127">
    <property type="component" value="Unassembled WGS sequence"/>
</dbReference>
<dbReference type="SUPFAM" id="SSF48498">
    <property type="entry name" value="Tetracyclin repressor-like, C-terminal domain"/>
    <property type="match status" value="1"/>
</dbReference>
<dbReference type="GO" id="GO:0000976">
    <property type="term" value="F:transcription cis-regulatory region binding"/>
    <property type="evidence" value="ECO:0007669"/>
    <property type="project" value="TreeGrafter"/>
</dbReference>
<dbReference type="InterPro" id="IPR009057">
    <property type="entry name" value="Homeodomain-like_sf"/>
</dbReference>
<gene>
    <name evidence="7" type="ORF">Amac_016300</name>
</gene>
<keyword evidence="3" id="KW-0804">Transcription</keyword>
<dbReference type="RefSeq" id="WP_170322380.1">
    <property type="nucleotide sequence ID" value="NZ_BAAAHL010000012.1"/>
</dbReference>
<evidence type="ECO:0000259" key="6">
    <source>
        <dbReference type="PROSITE" id="PS50977"/>
    </source>
</evidence>
<organism evidence="7 8">
    <name type="scientific">Acrocarpospora macrocephala</name>
    <dbReference type="NCBI Taxonomy" id="150177"/>
    <lineage>
        <taxon>Bacteria</taxon>
        <taxon>Bacillati</taxon>
        <taxon>Actinomycetota</taxon>
        <taxon>Actinomycetes</taxon>
        <taxon>Streptosporangiales</taxon>
        <taxon>Streptosporangiaceae</taxon>
        <taxon>Acrocarpospora</taxon>
    </lineage>
</organism>
<evidence type="ECO:0000256" key="4">
    <source>
        <dbReference type="PROSITE-ProRule" id="PRU00335"/>
    </source>
</evidence>
<dbReference type="InterPro" id="IPR036271">
    <property type="entry name" value="Tet_transcr_reg_TetR-rel_C_sf"/>
</dbReference>
<keyword evidence="2 4" id="KW-0238">DNA-binding</keyword>
<dbReference type="PANTHER" id="PTHR30055">
    <property type="entry name" value="HTH-TYPE TRANSCRIPTIONAL REGULATOR RUTR"/>
    <property type="match status" value="1"/>
</dbReference>
<dbReference type="SUPFAM" id="SSF46689">
    <property type="entry name" value="Homeodomain-like"/>
    <property type="match status" value="1"/>
</dbReference>
<dbReference type="Gene3D" id="1.10.357.10">
    <property type="entry name" value="Tetracycline Repressor, domain 2"/>
    <property type="match status" value="1"/>
</dbReference>
<dbReference type="PANTHER" id="PTHR30055:SF234">
    <property type="entry name" value="HTH-TYPE TRANSCRIPTIONAL REGULATOR BETI"/>
    <property type="match status" value="1"/>
</dbReference>